<protein>
    <submittedName>
        <fullName evidence="1">Uncharacterized protein</fullName>
    </submittedName>
</protein>
<sequence>MDGNPEVPLIQQPILPNTETKETTLQDQRNFTFIVDATSRLDYLPADVTNKIKEFIEDHSDNFNIQIQVNGDKVSILNQSEGTWYILDKTEHIEENFEGEKVLVTSPNILEVEPGASIAIDNRLSDYSVHFGSKKSVESYDPLSPNYRIPLIDVFCLAQNTPLDDIKIKPSSWVKFKERLSGTDEYSRRRYQVEMNRVIRSQRVFMERADIPKKSIDKYEESLLNGEMEIVHLNSAGKYDSQKGVMQFGYDPKLFHRNYKGVSKIIAHEAVHYDPKKSFFIKEFESAIKKCSNLFEEPADLPARAALEGFTEFITHLIDDEPVEHSDYKDISYSDAVAVARDIYLTIAQKKVKNMPT</sequence>
<name>A0A1F7IUF3_9BACT</name>
<proteinExistence type="predicted"/>
<evidence type="ECO:0000313" key="1">
    <source>
        <dbReference type="EMBL" id="OGK46983.1"/>
    </source>
</evidence>
<dbReference type="AlphaFoldDB" id="A0A1F7IUF3"/>
<dbReference type="EMBL" id="MGAL01000037">
    <property type="protein sequence ID" value="OGK46983.1"/>
    <property type="molecule type" value="Genomic_DNA"/>
</dbReference>
<accession>A0A1F7IUF3</accession>
<reference evidence="1 2" key="1">
    <citation type="journal article" date="2016" name="Nat. Commun.">
        <title>Thousands of microbial genomes shed light on interconnected biogeochemical processes in an aquifer system.</title>
        <authorList>
            <person name="Anantharaman K."/>
            <person name="Brown C.T."/>
            <person name="Hug L.A."/>
            <person name="Sharon I."/>
            <person name="Castelle C.J."/>
            <person name="Probst A.J."/>
            <person name="Thomas B.C."/>
            <person name="Singh A."/>
            <person name="Wilkins M.J."/>
            <person name="Karaoz U."/>
            <person name="Brodie E.L."/>
            <person name="Williams K.H."/>
            <person name="Hubbard S.S."/>
            <person name="Banfield J.F."/>
        </authorList>
    </citation>
    <scope>NUCLEOTIDE SEQUENCE [LARGE SCALE GENOMIC DNA]</scope>
</reference>
<comment type="caution">
    <text evidence="1">The sequence shown here is derived from an EMBL/GenBank/DDBJ whole genome shotgun (WGS) entry which is preliminary data.</text>
</comment>
<gene>
    <name evidence="1" type="ORF">A3A93_00305</name>
</gene>
<organism evidence="1 2">
    <name type="scientific">Candidatus Roizmanbacteria bacterium RIFCSPLOWO2_01_FULL_38_12</name>
    <dbReference type="NCBI Taxonomy" id="1802061"/>
    <lineage>
        <taxon>Bacteria</taxon>
        <taxon>Candidatus Roizmaniibacteriota</taxon>
    </lineage>
</organism>
<dbReference type="Proteomes" id="UP000177141">
    <property type="component" value="Unassembled WGS sequence"/>
</dbReference>
<evidence type="ECO:0000313" key="2">
    <source>
        <dbReference type="Proteomes" id="UP000177141"/>
    </source>
</evidence>